<keyword evidence="3" id="KW-0648">Protein biosynthesis</keyword>
<organism evidence="7">
    <name type="scientific">hydrothermal vent metagenome</name>
    <dbReference type="NCBI Taxonomy" id="652676"/>
    <lineage>
        <taxon>unclassified sequences</taxon>
        <taxon>metagenomes</taxon>
        <taxon>ecological metagenomes</taxon>
    </lineage>
</organism>
<reference evidence="7" key="1">
    <citation type="submission" date="2018-06" db="EMBL/GenBank/DDBJ databases">
        <authorList>
            <person name="Zhirakovskaya E."/>
        </authorList>
    </citation>
    <scope>NUCLEOTIDE SEQUENCE</scope>
</reference>
<feature type="domain" description="Translation initiation factor 3 C-terminal" evidence="5">
    <location>
        <begin position="67"/>
        <end position="152"/>
    </location>
</feature>
<dbReference type="GO" id="GO:0032790">
    <property type="term" value="P:ribosome disassembly"/>
    <property type="evidence" value="ECO:0007669"/>
    <property type="project" value="TreeGrafter"/>
</dbReference>
<dbReference type="GO" id="GO:0003743">
    <property type="term" value="F:translation initiation factor activity"/>
    <property type="evidence" value="ECO:0007669"/>
    <property type="project" value="UniProtKB-KW"/>
</dbReference>
<dbReference type="AlphaFoldDB" id="A0A3B1C846"/>
<dbReference type="Gene3D" id="3.10.20.80">
    <property type="entry name" value="Translation initiation factor 3 (IF-3), N-terminal domain"/>
    <property type="match status" value="1"/>
</dbReference>
<sequence length="180" mass="20227">MVVGHDGAQLGVMELEEALNVAAESEMDLVEVASNVNPPVCKVMDYGKFKYRQSKKAHDAKKKQKVIKVKEVKITPNTEEHDIQFKLAHARRFLADEAKVKVSVFFKGRQITHSELGLKILKRFVKELVEFAEVEEQPKTEGKRMFLILAPKVVNPVVTKKAKPSSEDTKVDNGENNAEA</sequence>
<dbReference type="Gene3D" id="3.30.110.10">
    <property type="entry name" value="Translation initiation factor 3 (IF-3), C-terminal domain"/>
    <property type="match status" value="1"/>
</dbReference>
<dbReference type="HAMAP" id="MF_00080">
    <property type="entry name" value="IF_3"/>
    <property type="match status" value="1"/>
</dbReference>
<dbReference type="PANTHER" id="PTHR10938">
    <property type="entry name" value="TRANSLATION INITIATION FACTOR IF-3"/>
    <property type="match status" value="1"/>
</dbReference>
<dbReference type="EMBL" id="UOGE01000093">
    <property type="protein sequence ID" value="VAX24322.1"/>
    <property type="molecule type" value="Genomic_DNA"/>
</dbReference>
<gene>
    <name evidence="7" type="ORF">MNBD_NITROSPINAE02-125</name>
</gene>
<dbReference type="InterPro" id="IPR001288">
    <property type="entry name" value="Translation_initiation_fac_3"/>
</dbReference>
<dbReference type="InterPro" id="IPR036788">
    <property type="entry name" value="T_IF-3_C_sf"/>
</dbReference>
<feature type="region of interest" description="Disordered" evidence="4">
    <location>
        <begin position="159"/>
        <end position="180"/>
    </location>
</feature>
<dbReference type="SUPFAM" id="SSF54364">
    <property type="entry name" value="Translation initiation factor IF3, N-terminal domain"/>
    <property type="match status" value="1"/>
</dbReference>
<dbReference type="SUPFAM" id="SSF55200">
    <property type="entry name" value="Translation initiation factor IF3, C-terminal domain"/>
    <property type="match status" value="1"/>
</dbReference>
<comment type="similarity">
    <text evidence="1">Belongs to the IF-3 family.</text>
</comment>
<dbReference type="GO" id="GO:0016020">
    <property type="term" value="C:membrane"/>
    <property type="evidence" value="ECO:0007669"/>
    <property type="project" value="TreeGrafter"/>
</dbReference>
<dbReference type="InterPro" id="IPR019814">
    <property type="entry name" value="Translation_initiation_fac_3_N"/>
</dbReference>
<dbReference type="InterPro" id="IPR019815">
    <property type="entry name" value="Translation_initiation_fac_3_C"/>
</dbReference>
<name>A0A3B1C846_9ZZZZ</name>
<dbReference type="GO" id="GO:0043022">
    <property type="term" value="F:ribosome binding"/>
    <property type="evidence" value="ECO:0007669"/>
    <property type="project" value="TreeGrafter"/>
</dbReference>
<feature type="domain" description="Translation initiation factor 3 N-terminal" evidence="6">
    <location>
        <begin position="2"/>
        <end position="59"/>
    </location>
</feature>
<evidence type="ECO:0000256" key="3">
    <source>
        <dbReference type="ARBA" id="ARBA00022917"/>
    </source>
</evidence>
<dbReference type="Pfam" id="PF00707">
    <property type="entry name" value="IF3_C"/>
    <property type="match status" value="1"/>
</dbReference>
<dbReference type="PANTHER" id="PTHR10938:SF0">
    <property type="entry name" value="TRANSLATION INITIATION FACTOR IF-3, MITOCHONDRIAL"/>
    <property type="match status" value="1"/>
</dbReference>
<feature type="compositionally biased region" description="Basic and acidic residues" evidence="4">
    <location>
        <begin position="164"/>
        <end position="173"/>
    </location>
</feature>
<evidence type="ECO:0000256" key="1">
    <source>
        <dbReference type="ARBA" id="ARBA00005439"/>
    </source>
</evidence>
<keyword evidence="2 7" id="KW-0396">Initiation factor</keyword>
<accession>A0A3B1C846</accession>
<dbReference type="NCBIfam" id="TIGR00168">
    <property type="entry name" value="infC"/>
    <property type="match status" value="1"/>
</dbReference>
<evidence type="ECO:0000256" key="2">
    <source>
        <dbReference type="ARBA" id="ARBA00022540"/>
    </source>
</evidence>
<dbReference type="Pfam" id="PF05198">
    <property type="entry name" value="IF3_N"/>
    <property type="match status" value="1"/>
</dbReference>
<dbReference type="InterPro" id="IPR036787">
    <property type="entry name" value="T_IF-3_N_sf"/>
</dbReference>
<evidence type="ECO:0000256" key="4">
    <source>
        <dbReference type="SAM" id="MobiDB-lite"/>
    </source>
</evidence>
<dbReference type="FunFam" id="3.30.110.10:FF:000001">
    <property type="entry name" value="Translation initiation factor IF-3"/>
    <property type="match status" value="1"/>
</dbReference>
<evidence type="ECO:0000259" key="6">
    <source>
        <dbReference type="Pfam" id="PF05198"/>
    </source>
</evidence>
<protein>
    <submittedName>
        <fullName evidence="7">Translation initiation factor 3</fullName>
    </submittedName>
</protein>
<evidence type="ECO:0000259" key="5">
    <source>
        <dbReference type="Pfam" id="PF00707"/>
    </source>
</evidence>
<evidence type="ECO:0000313" key="7">
    <source>
        <dbReference type="EMBL" id="VAX24322.1"/>
    </source>
</evidence>
<proteinExistence type="inferred from homology"/>
<dbReference type="GO" id="GO:0005829">
    <property type="term" value="C:cytosol"/>
    <property type="evidence" value="ECO:0007669"/>
    <property type="project" value="TreeGrafter"/>
</dbReference>